<dbReference type="InterPro" id="IPR000157">
    <property type="entry name" value="TIR_dom"/>
</dbReference>
<dbReference type="InterPro" id="IPR052394">
    <property type="entry name" value="LRR-containing"/>
</dbReference>
<gene>
    <name evidence="4" type="ORF">JYZ213_LOCUS21412</name>
</gene>
<proteinExistence type="inferred from homology"/>
<feature type="domain" description="TIR" evidence="3">
    <location>
        <begin position="274"/>
        <end position="376"/>
    </location>
</feature>
<dbReference type="Gene3D" id="3.80.10.10">
    <property type="entry name" value="Ribonuclease Inhibitor"/>
    <property type="match status" value="2"/>
</dbReference>
<dbReference type="SMART" id="SM00368">
    <property type="entry name" value="LRR_RI"/>
    <property type="match status" value="7"/>
</dbReference>
<dbReference type="PROSITE" id="PS51450">
    <property type="entry name" value="LRR"/>
    <property type="match status" value="1"/>
</dbReference>
<dbReference type="EMBL" id="CAJNOG010000233">
    <property type="protein sequence ID" value="CAF1101542.1"/>
    <property type="molecule type" value="Genomic_DNA"/>
</dbReference>
<dbReference type="PANTHER" id="PTHR24114">
    <property type="entry name" value="LEUCINE RICH REPEAT FAMILY PROTEIN"/>
    <property type="match status" value="1"/>
</dbReference>
<dbReference type="SUPFAM" id="SSF52047">
    <property type="entry name" value="RNI-like"/>
    <property type="match status" value="1"/>
</dbReference>
<evidence type="ECO:0000313" key="4">
    <source>
        <dbReference type="EMBL" id="CAF1101542.1"/>
    </source>
</evidence>
<evidence type="ECO:0000256" key="1">
    <source>
        <dbReference type="ARBA" id="ARBA00009634"/>
    </source>
</evidence>
<dbReference type="SUPFAM" id="SSF52200">
    <property type="entry name" value="Toll/Interleukin receptor TIR domain"/>
    <property type="match status" value="1"/>
</dbReference>
<evidence type="ECO:0000259" key="3">
    <source>
        <dbReference type="Pfam" id="PF13676"/>
    </source>
</evidence>
<dbReference type="GO" id="GO:0007165">
    <property type="term" value="P:signal transduction"/>
    <property type="evidence" value="ECO:0007669"/>
    <property type="project" value="InterPro"/>
</dbReference>
<dbReference type="Pfam" id="PF13516">
    <property type="entry name" value="LRR_6"/>
    <property type="match status" value="4"/>
</dbReference>
<evidence type="ECO:0000256" key="2">
    <source>
        <dbReference type="SAM" id="MobiDB-lite"/>
    </source>
</evidence>
<dbReference type="InterPro" id="IPR035897">
    <property type="entry name" value="Toll_tir_struct_dom_sf"/>
</dbReference>
<dbReference type="AlphaFoldDB" id="A0A814P940"/>
<accession>A0A814P940</accession>
<comment type="similarity">
    <text evidence="1">Belongs to the Toll-like receptor family.</text>
</comment>
<organism evidence="4 5">
    <name type="scientific">Adineta steineri</name>
    <dbReference type="NCBI Taxonomy" id="433720"/>
    <lineage>
        <taxon>Eukaryota</taxon>
        <taxon>Metazoa</taxon>
        <taxon>Spiralia</taxon>
        <taxon>Gnathifera</taxon>
        <taxon>Rotifera</taxon>
        <taxon>Eurotatoria</taxon>
        <taxon>Bdelloidea</taxon>
        <taxon>Adinetida</taxon>
        <taxon>Adinetidae</taxon>
        <taxon>Adineta</taxon>
    </lineage>
</organism>
<reference evidence="4" key="1">
    <citation type="submission" date="2021-02" db="EMBL/GenBank/DDBJ databases">
        <authorList>
            <person name="Nowell W R."/>
        </authorList>
    </citation>
    <scope>NUCLEOTIDE SEQUENCE</scope>
</reference>
<protein>
    <recommendedName>
        <fullName evidence="3">TIR domain-containing protein</fullName>
    </recommendedName>
</protein>
<feature type="region of interest" description="Disordered" evidence="2">
    <location>
        <begin position="390"/>
        <end position="413"/>
    </location>
</feature>
<sequence>MAAIDDEDIDDDSAPIYENEKLDILIRKMRLCESATFYVDTISNGDIMLISDELRTNRMWNFLQIIGENLIKEDGVKYLFEALSANTSVKALHLCGNSLGNRSVKLFMNSLASNTTIEDLNLTDNQITDIGAQAISEMLRTNTALTILILHGNPLFDIGITLIAQVLQHNRTLTTLKIGRTGVTDMGAEDLALMIQLNTTLKKLSLDNNRISDIGMQALCMALKQNQALEYIDIRQNRISDKSIDDIVSLLQTNQTLNVLNLVRNRFSDQGKNTLRQAAGYVVWFDLTDMRSNIIDGMAEAVENSYIVLLCINHAYFESRYCKSEAQYALEKRIKIIPCFMEEPFELEGWLGIIHGANYRIDFSLSEEFDESFKLLIREIKHTEAQLSINPRSTSPGVSISSPTSRRPVPTPITVPSNTYLTLHARLDAIIRDYKDSIENKPRHVSKGQRKELEKLISQLRQQLIHDASLILPNSRTYNNDHELLQHLNRSLDLHQLLIDSLIPPSPIQRTRGSELNINTDRIMKLVLTVLALWGAKVLYQRG</sequence>
<feature type="compositionally biased region" description="Low complexity" evidence="2">
    <location>
        <begin position="398"/>
        <end position="413"/>
    </location>
</feature>
<dbReference type="Proteomes" id="UP000663845">
    <property type="component" value="Unassembled WGS sequence"/>
</dbReference>
<dbReference type="PANTHER" id="PTHR24114:SF2">
    <property type="entry name" value="F-BOX DOMAIN-CONTAINING PROTEIN-RELATED"/>
    <property type="match status" value="1"/>
</dbReference>
<dbReference type="InterPro" id="IPR001611">
    <property type="entry name" value="Leu-rich_rpt"/>
</dbReference>
<comment type="caution">
    <text evidence="4">The sequence shown here is derived from an EMBL/GenBank/DDBJ whole genome shotgun (WGS) entry which is preliminary data.</text>
</comment>
<dbReference type="InterPro" id="IPR032675">
    <property type="entry name" value="LRR_dom_sf"/>
</dbReference>
<name>A0A814P940_9BILA</name>
<evidence type="ECO:0000313" key="5">
    <source>
        <dbReference type="Proteomes" id="UP000663845"/>
    </source>
</evidence>
<dbReference type="Pfam" id="PF13676">
    <property type="entry name" value="TIR_2"/>
    <property type="match status" value="1"/>
</dbReference>